<dbReference type="Proteomes" id="UP001164693">
    <property type="component" value="Chromosome"/>
</dbReference>
<keyword evidence="3" id="KW-1185">Reference proteome</keyword>
<name>A0ABY7K1E7_9ACTN</name>
<evidence type="ECO:0000313" key="2">
    <source>
        <dbReference type="EMBL" id="WAX58338.1"/>
    </source>
</evidence>
<reference evidence="2" key="1">
    <citation type="submission" date="2022-05" db="EMBL/GenBank/DDBJ databases">
        <title>Jatrophihabitans sp. SB3-54 whole genome sequence.</title>
        <authorList>
            <person name="Suh M.K."/>
            <person name="Eom M.K."/>
            <person name="Kim J.S."/>
            <person name="Kim H.S."/>
            <person name="Do H.E."/>
            <person name="Shin Y.K."/>
            <person name="Lee J.-S."/>
        </authorList>
    </citation>
    <scope>NUCLEOTIDE SEQUENCE</scope>
    <source>
        <strain evidence="2">SB3-54</strain>
    </source>
</reference>
<dbReference type="RefSeq" id="WP_269444886.1">
    <property type="nucleotide sequence ID" value="NZ_CP097463.1"/>
</dbReference>
<accession>A0ABY7K1E7</accession>
<dbReference type="Gene3D" id="3.40.50.2300">
    <property type="match status" value="2"/>
</dbReference>
<organism evidence="2 3">
    <name type="scientific">Jatrophihabitans cynanchi</name>
    <dbReference type="NCBI Taxonomy" id="2944128"/>
    <lineage>
        <taxon>Bacteria</taxon>
        <taxon>Bacillati</taxon>
        <taxon>Actinomycetota</taxon>
        <taxon>Actinomycetes</taxon>
        <taxon>Jatrophihabitantales</taxon>
        <taxon>Jatrophihabitantaceae</taxon>
        <taxon>Jatrophihabitans</taxon>
    </lineage>
</organism>
<dbReference type="Pfam" id="PF13407">
    <property type="entry name" value="Peripla_BP_4"/>
    <property type="match status" value="1"/>
</dbReference>
<evidence type="ECO:0000259" key="1">
    <source>
        <dbReference type="Pfam" id="PF13407"/>
    </source>
</evidence>
<sequence>MTTAGSSSSANSAVDAATAAFKQAQQQVSGFTAPGPKIDATGLAGKTVWYIPLDYSDSFFHIVGGQLKIALATANVKLNVCDGKGNPTDITRCMLQAIGAHAGVIIADGPGPSIIGSQMKQAKAAGIPVIEGDILDPDSPVPDGAAAVVANAASDEGKVFGNAVVSLSNGKANILGVSTLEVQQGKLMLDAAVNALKANCSTCTSTVINVPIAQWSTQLQADVRSQLAAHPDINYIVVAFDSMTPFILPALAGKDIPIITQNANLPEMKDLASGNHVVVDVGSDMGWQAWAYADQAFRLMTGNDPVVENIPLRAFTPDNVKSLTLTLTAAASQDWYGAESLNQEMESGFKSLWGLGG</sequence>
<feature type="domain" description="Periplasmic binding protein" evidence="1">
    <location>
        <begin position="51"/>
        <end position="303"/>
    </location>
</feature>
<gene>
    <name evidence="2" type="ORF">M6B22_06125</name>
</gene>
<dbReference type="EMBL" id="CP097463">
    <property type="protein sequence ID" value="WAX58338.1"/>
    <property type="molecule type" value="Genomic_DNA"/>
</dbReference>
<proteinExistence type="predicted"/>
<protein>
    <submittedName>
        <fullName evidence="2">Substrate-binding domain-containing protein</fullName>
    </submittedName>
</protein>
<dbReference type="InterPro" id="IPR028082">
    <property type="entry name" value="Peripla_BP_I"/>
</dbReference>
<dbReference type="SUPFAM" id="SSF53822">
    <property type="entry name" value="Periplasmic binding protein-like I"/>
    <property type="match status" value="1"/>
</dbReference>
<dbReference type="InterPro" id="IPR025997">
    <property type="entry name" value="SBP_2_dom"/>
</dbReference>
<evidence type="ECO:0000313" key="3">
    <source>
        <dbReference type="Proteomes" id="UP001164693"/>
    </source>
</evidence>